<accession>A0A167NFZ4</accession>
<protein>
    <recommendedName>
        <fullName evidence="2">DRBM domain-containing protein</fullName>
    </recommendedName>
</protein>
<dbReference type="Pfam" id="PF00035">
    <property type="entry name" value="dsrm"/>
    <property type="match status" value="1"/>
</dbReference>
<dbReference type="EMBL" id="KV417279">
    <property type="protein sequence ID" value="KZO97668.1"/>
    <property type="molecule type" value="Genomic_DNA"/>
</dbReference>
<feature type="domain" description="DRBM" evidence="2">
    <location>
        <begin position="211"/>
        <end position="281"/>
    </location>
</feature>
<proteinExistence type="predicted"/>
<name>A0A167NFZ4_CALVF</name>
<dbReference type="GO" id="GO:0003723">
    <property type="term" value="F:RNA binding"/>
    <property type="evidence" value="ECO:0007669"/>
    <property type="project" value="UniProtKB-UniRule"/>
</dbReference>
<evidence type="ECO:0000259" key="2">
    <source>
        <dbReference type="PROSITE" id="PS50137"/>
    </source>
</evidence>
<sequence>MSSTDTDPLSFDPVLRSAVLDVGGEDVVVPSLQTAVNHDGLRALGRHVLVEMSVGLLRNHLRSAPLIRLLAYEQALHDLGIYASWCRDYGLTGVDGEAGEDYATAIWTATFGALCLLSRGGTARAMLSTMITRLENGFWDALEVQPAVVMHDSPSALPCADTPPVVSTSSSPVSVGFPLPSSVPFAPESNSHLGTSQGSSPAISKEQVIAQPLLFFNQMAAQRGVNVQKKFTSRGPEHQREWSAYLYIDGQLQPCGVGEAYRTKKSAESAAALSAMRVLQWIEF</sequence>
<evidence type="ECO:0000313" key="4">
    <source>
        <dbReference type="Proteomes" id="UP000076738"/>
    </source>
</evidence>
<keyword evidence="4" id="KW-1185">Reference proteome</keyword>
<dbReference type="OrthoDB" id="2392202at2759"/>
<reference evidence="3 4" key="1">
    <citation type="journal article" date="2016" name="Mol. Biol. Evol.">
        <title>Comparative Genomics of Early-Diverging Mushroom-Forming Fungi Provides Insights into the Origins of Lignocellulose Decay Capabilities.</title>
        <authorList>
            <person name="Nagy L.G."/>
            <person name="Riley R."/>
            <person name="Tritt A."/>
            <person name="Adam C."/>
            <person name="Daum C."/>
            <person name="Floudas D."/>
            <person name="Sun H."/>
            <person name="Yadav J.S."/>
            <person name="Pangilinan J."/>
            <person name="Larsson K.H."/>
            <person name="Matsuura K."/>
            <person name="Barry K."/>
            <person name="Labutti K."/>
            <person name="Kuo R."/>
            <person name="Ohm R.A."/>
            <person name="Bhattacharya S.S."/>
            <person name="Shirouzu T."/>
            <person name="Yoshinaga Y."/>
            <person name="Martin F.M."/>
            <person name="Grigoriev I.V."/>
            <person name="Hibbett D.S."/>
        </authorList>
    </citation>
    <scope>NUCLEOTIDE SEQUENCE [LARGE SCALE GENOMIC DNA]</scope>
    <source>
        <strain evidence="3 4">TUFC12733</strain>
    </source>
</reference>
<gene>
    <name evidence="3" type="ORF">CALVIDRAFT_563004</name>
</gene>
<evidence type="ECO:0000256" key="1">
    <source>
        <dbReference type="PROSITE-ProRule" id="PRU00266"/>
    </source>
</evidence>
<dbReference type="AlphaFoldDB" id="A0A167NFZ4"/>
<dbReference type="SMART" id="SM00358">
    <property type="entry name" value="DSRM"/>
    <property type="match status" value="1"/>
</dbReference>
<dbReference type="PROSITE" id="PS50137">
    <property type="entry name" value="DS_RBD"/>
    <property type="match status" value="1"/>
</dbReference>
<dbReference type="InterPro" id="IPR014720">
    <property type="entry name" value="dsRBD_dom"/>
</dbReference>
<evidence type="ECO:0000313" key="3">
    <source>
        <dbReference type="EMBL" id="KZO97668.1"/>
    </source>
</evidence>
<dbReference type="SUPFAM" id="SSF54768">
    <property type="entry name" value="dsRNA-binding domain-like"/>
    <property type="match status" value="1"/>
</dbReference>
<keyword evidence="1" id="KW-0694">RNA-binding</keyword>
<dbReference type="Proteomes" id="UP000076738">
    <property type="component" value="Unassembled WGS sequence"/>
</dbReference>
<organism evidence="3 4">
    <name type="scientific">Calocera viscosa (strain TUFC12733)</name>
    <dbReference type="NCBI Taxonomy" id="1330018"/>
    <lineage>
        <taxon>Eukaryota</taxon>
        <taxon>Fungi</taxon>
        <taxon>Dikarya</taxon>
        <taxon>Basidiomycota</taxon>
        <taxon>Agaricomycotina</taxon>
        <taxon>Dacrymycetes</taxon>
        <taxon>Dacrymycetales</taxon>
        <taxon>Dacrymycetaceae</taxon>
        <taxon>Calocera</taxon>
    </lineage>
</organism>
<dbReference type="Gene3D" id="3.30.160.20">
    <property type="match status" value="1"/>
</dbReference>